<keyword evidence="3 5" id="KW-0687">Ribonucleoprotein</keyword>
<dbReference type="GO" id="GO:0003723">
    <property type="term" value="F:RNA binding"/>
    <property type="evidence" value="ECO:0007669"/>
    <property type="project" value="InterPro"/>
</dbReference>
<proteinExistence type="inferred from homology"/>
<dbReference type="InterPro" id="IPR000231">
    <property type="entry name" value="Ribosomal_eL30"/>
</dbReference>
<dbReference type="HAMAP" id="MF_00481">
    <property type="entry name" value="Ribosomal_eL30"/>
    <property type="match status" value="1"/>
</dbReference>
<evidence type="ECO:0000256" key="2">
    <source>
        <dbReference type="ARBA" id="ARBA00022980"/>
    </source>
</evidence>
<dbReference type="GO" id="GO:0003735">
    <property type="term" value="F:structural constituent of ribosome"/>
    <property type="evidence" value="ECO:0007669"/>
    <property type="project" value="InterPro"/>
</dbReference>
<dbReference type="InterPro" id="IPR029064">
    <property type="entry name" value="Ribosomal_eL30-like_sf"/>
</dbReference>
<evidence type="ECO:0000259" key="6">
    <source>
        <dbReference type="Pfam" id="PF01248"/>
    </source>
</evidence>
<dbReference type="PROSITE" id="PS00993">
    <property type="entry name" value="RIBOSOMAL_L30E_2"/>
    <property type="match status" value="1"/>
</dbReference>
<evidence type="ECO:0000313" key="7">
    <source>
        <dbReference type="EMBL" id="ADM28048.1"/>
    </source>
</evidence>
<dbReference type="NCBIfam" id="NF002172">
    <property type="entry name" value="PRK01018.1"/>
    <property type="match status" value="1"/>
</dbReference>
<dbReference type="KEGG" id="iag:Igag_1242"/>
<keyword evidence="8" id="KW-1185">Reference proteome</keyword>
<sequence>MASQSIDNILRFVVRTGKIVIGSKNTIKLLKLGALKYVVISSNVPENIRQDIEYYSKLSNIPIIVFPGTNRELGTVLGKPFSVAVMGIIDPGQITPEILNRFIKQ</sequence>
<dbReference type="AlphaFoldDB" id="E0SPC1"/>
<gene>
    <name evidence="5" type="primary">rpl30e</name>
    <name evidence="7" type="ordered locus">Igag_1242</name>
</gene>
<dbReference type="HOGENOM" id="CLU_130502_1_0_2"/>
<dbReference type="STRING" id="583356.Igag_1242"/>
<evidence type="ECO:0000256" key="1">
    <source>
        <dbReference type="ARBA" id="ARBA00007326"/>
    </source>
</evidence>
<dbReference type="GO" id="GO:0006412">
    <property type="term" value="P:translation"/>
    <property type="evidence" value="ECO:0007669"/>
    <property type="project" value="UniProtKB-UniRule"/>
</dbReference>
<evidence type="ECO:0000256" key="3">
    <source>
        <dbReference type="ARBA" id="ARBA00023274"/>
    </source>
</evidence>
<dbReference type="InterPro" id="IPR022991">
    <property type="entry name" value="Ribosomal_eL30_CS"/>
</dbReference>
<dbReference type="InterPro" id="IPR004038">
    <property type="entry name" value="Ribosomal_eL8/eL30/eS12/Gad45"/>
</dbReference>
<dbReference type="PROSITE" id="PS00709">
    <property type="entry name" value="RIBOSOMAL_L30E_1"/>
    <property type="match status" value="1"/>
</dbReference>
<comment type="similarity">
    <text evidence="1 5">Belongs to the eukaryotic ribosomal protein eL30 family.</text>
</comment>
<evidence type="ECO:0000256" key="4">
    <source>
        <dbReference type="ARBA" id="ARBA00035231"/>
    </source>
</evidence>
<dbReference type="Proteomes" id="UP000001304">
    <property type="component" value="Chromosome"/>
</dbReference>
<dbReference type="InterPro" id="IPR039109">
    <property type="entry name" value="Ribosomal_eL30-like"/>
</dbReference>
<reference evidence="7 8" key="1">
    <citation type="journal article" date="2010" name="Stand. Genomic Sci.">
        <title>Complete genome sequence of Ignisphaera aggregans type strain (AQ1.S1).</title>
        <authorList>
            <person name="Goker M."/>
            <person name="Held B."/>
            <person name="Lapidus A."/>
            <person name="Nolan M."/>
            <person name="Spring S."/>
            <person name="Yasawong M."/>
            <person name="Lucas S."/>
            <person name="Glavina Del Rio T."/>
            <person name="Tice H."/>
            <person name="Cheng J.F."/>
            <person name="Goodwin L."/>
            <person name="Tapia R."/>
            <person name="Pitluck S."/>
            <person name="Liolios K."/>
            <person name="Ivanova N."/>
            <person name="Mavromatis K."/>
            <person name="Mikhailova N."/>
            <person name="Pati A."/>
            <person name="Chen A."/>
            <person name="Palaniappan K."/>
            <person name="Brambilla E."/>
            <person name="Land M."/>
            <person name="Hauser L."/>
            <person name="Chang Y.J."/>
            <person name="Jeffries C.D."/>
            <person name="Brettin T."/>
            <person name="Detter J.C."/>
            <person name="Han C."/>
            <person name="Rohde M."/>
            <person name="Sikorski J."/>
            <person name="Woyke T."/>
            <person name="Bristow J."/>
            <person name="Eisen J.A."/>
            <person name="Markowitz V."/>
            <person name="Hugenholtz P."/>
            <person name="Kyrpides N.C."/>
            <person name="Klenk H.P."/>
        </authorList>
    </citation>
    <scope>NUCLEOTIDE SEQUENCE [LARGE SCALE GENOMIC DNA]</scope>
    <source>
        <strain evidence="8">DSM 17230 / JCM 13409 / AQ1.S1</strain>
    </source>
</reference>
<name>E0SPC1_IGNAA</name>
<dbReference type="EMBL" id="CP002098">
    <property type="protein sequence ID" value="ADM28048.1"/>
    <property type="molecule type" value="Genomic_DNA"/>
</dbReference>
<dbReference type="SUPFAM" id="SSF55315">
    <property type="entry name" value="L30e-like"/>
    <property type="match status" value="1"/>
</dbReference>
<dbReference type="GO" id="GO:0022625">
    <property type="term" value="C:cytosolic large ribosomal subunit"/>
    <property type="evidence" value="ECO:0007669"/>
    <property type="project" value="InterPro"/>
</dbReference>
<evidence type="ECO:0000313" key="8">
    <source>
        <dbReference type="Proteomes" id="UP000001304"/>
    </source>
</evidence>
<protein>
    <recommendedName>
        <fullName evidence="4 5">Large ribosomal subunit protein eL30</fullName>
    </recommendedName>
</protein>
<evidence type="ECO:0000256" key="5">
    <source>
        <dbReference type="HAMAP-Rule" id="MF_00481"/>
    </source>
</evidence>
<dbReference type="PANTHER" id="PTHR11449">
    <property type="entry name" value="RIBOSOMAL PROTEIN L30"/>
    <property type="match status" value="1"/>
</dbReference>
<organism evidence="7 8">
    <name type="scientific">Ignisphaera aggregans (strain DSM 17230 / JCM 13409 / AQ1.S1)</name>
    <dbReference type="NCBI Taxonomy" id="583356"/>
    <lineage>
        <taxon>Archaea</taxon>
        <taxon>Thermoproteota</taxon>
        <taxon>Thermoprotei</taxon>
        <taxon>Desulfurococcales</taxon>
        <taxon>Desulfurococcaceae</taxon>
        <taxon>Ignisphaera</taxon>
    </lineage>
</organism>
<feature type="domain" description="Ribosomal protein eL8/eL30/eS12/Gadd45" evidence="6">
    <location>
        <begin position="6"/>
        <end position="94"/>
    </location>
</feature>
<accession>E0SPC1</accession>
<dbReference type="Pfam" id="PF01248">
    <property type="entry name" value="Ribosomal_L7Ae"/>
    <property type="match status" value="1"/>
</dbReference>
<dbReference type="Gene3D" id="3.30.1330.30">
    <property type="match status" value="1"/>
</dbReference>
<keyword evidence="2 5" id="KW-0689">Ribosomal protein</keyword>